<dbReference type="PANTHER" id="PTHR22906:SF21">
    <property type="entry name" value="SEMA DOMAIN-CONTAINING PROTEIN"/>
    <property type="match status" value="1"/>
</dbReference>
<dbReference type="Gene3D" id="2.20.100.10">
    <property type="entry name" value="Thrombospondin type-1 (TSP1) repeat"/>
    <property type="match status" value="7"/>
</dbReference>
<keyword evidence="5" id="KW-1185">Reference proteome</keyword>
<sequence>MQTRTRRCKQGEIGEIGCHEEDQDIPKFAQNINSTFQRGECNREFCPIIPTTQLWTEWSECTRQCDGGERMRAALKCTEQASENKPKDKSKKDKKKKNKGRREAEELDLLEFLDDLEAENETVPEPPCLPPAKLVNFNETERCNAQPCSRWALWSPYTPCSATCGDATKSRQRFCRHGEIGEADNCPSEGAKEIIACDLDECPYLGEWENWSDCSRTCGSGARIRKKPCINGNIGEIGCDSAEATEQISCATHYCPIYWGEWSDYSECSNSCGKGVRVKTRACQNELEDVTCPGAGNITEECFDGYCSGGSFSPEWASWGEWGECSTTCGPGLQSRLRNCTGDAVGSVSCPYDDEQQTGKCEVHGCPQWSLWNSWQPCDLDCEDPEVSSRFLIGSRIRRRGCVECPMDTFVCIKPSNATVCADFWAENNATSIETEECRCENIQEGSSEGSGSGDEEYEISMEIDTTTRPSVTTQSLASYLSNIQSFFSSEDESQRIRSLAPSWGTWMEWTKCSKTCDLGERTRYRPCSNGNIGDTDCPLAESFEQESCQLNVCRGEWLSWGNWGRCSASCDDGVRSRTRMCKDKNKFGLPGCQKRAAIEMEKCSDRPCSYWNNWTEWSRCSSSCGSGVSTRMRNCDATENIQENCIGNSLESKTCFIPEEDCLADIEEPHYVYKHHHQSNYFHNNYFDNTVKNSNNDFNFNFVVNYSGNMDMG</sequence>
<dbReference type="InterPro" id="IPR000884">
    <property type="entry name" value="TSP1_rpt"/>
</dbReference>
<evidence type="ECO:0000256" key="1">
    <source>
        <dbReference type="ARBA" id="ARBA00022737"/>
    </source>
</evidence>
<organism evidence="4 5">
    <name type="scientific">Oikopleura dioica</name>
    <name type="common">Tunicate</name>
    <dbReference type="NCBI Taxonomy" id="34765"/>
    <lineage>
        <taxon>Eukaryota</taxon>
        <taxon>Metazoa</taxon>
        <taxon>Chordata</taxon>
        <taxon>Tunicata</taxon>
        <taxon>Appendicularia</taxon>
        <taxon>Copelata</taxon>
        <taxon>Oikopleuridae</taxon>
        <taxon>Oikopleura</taxon>
    </lineage>
</organism>
<dbReference type="PANTHER" id="PTHR22906">
    <property type="entry name" value="PROPERDIN"/>
    <property type="match status" value="1"/>
</dbReference>
<dbReference type="SMART" id="SM00209">
    <property type="entry name" value="TSP1"/>
    <property type="match status" value="9"/>
</dbReference>
<keyword evidence="2" id="KW-1015">Disulfide bond</keyword>
<proteinExistence type="predicted"/>
<feature type="region of interest" description="Disordered" evidence="3">
    <location>
        <begin position="77"/>
        <end position="102"/>
    </location>
</feature>
<evidence type="ECO:0000313" key="5">
    <source>
        <dbReference type="Proteomes" id="UP001158576"/>
    </source>
</evidence>
<dbReference type="Proteomes" id="UP001158576">
    <property type="component" value="Chromosome 1"/>
</dbReference>
<dbReference type="PROSITE" id="PS50092">
    <property type="entry name" value="TSP1"/>
    <property type="match status" value="7"/>
</dbReference>
<dbReference type="SUPFAM" id="SSF82895">
    <property type="entry name" value="TSP-1 type 1 repeat"/>
    <property type="match status" value="8"/>
</dbReference>
<feature type="compositionally biased region" description="Basic and acidic residues" evidence="3">
    <location>
        <begin position="82"/>
        <end position="91"/>
    </location>
</feature>
<reference evidence="4 5" key="1">
    <citation type="submission" date="2021-04" db="EMBL/GenBank/DDBJ databases">
        <authorList>
            <person name="Bliznina A."/>
        </authorList>
    </citation>
    <scope>NUCLEOTIDE SEQUENCE [LARGE SCALE GENOMIC DNA]</scope>
</reference>
<dbReference type="InterPro" id="IPR036383">
    <property type="entry name" value="TSP1_rpt_sf"/>
</dbReference>
<name>A0ABN7SSU3_OIKDI</name>
<keyword evidence="1" id="KW-0677">Repeat</keyword>
<gene>
    <name evidence="4" type="ORF">OKIOD_LOCUS11761</name>
</gene>
<accession>A0ABN7SSU3</accession>
<dbReference type="InterPro" id="IPR052065">
    <property type="entry name" value="Compl_asym_regulator"/>
</dbReference>
<evidence type="ECO:0000313" key="4">
    <source>
        <dbReference type="EMBL" id="CAG5106777.1"/>
    </source>
</evidence>
<dbReference type="Pfam" id="PF00090">
    <property type="entry name" value="TSP_1"/>
    <property type="match status" value="8"/>
</dbReference>
<evidence type="ECO:0000256" key="3">
    <source>
        <dbReference type="SAM" id="MobiDB-lite"/>
    </source>
</evidence>
<evidence type="ECO:0000256" key="2">
    <source>
        <dbReference type="ARBA" id="ARBA00023157"/>
    </source>
</evidence>
<dbReference type="EMBL" id="OU015566">
    <property type="protein sequence ID" value="CAG5106777.1"/>
    <property type="molecule type" value="Genomic_DNA"/>
</dbReference>
<protein>
    <submittedName>
        <fullName evidence="4">Oidioi.mRNA.OKI2018_I69.chr1.g2996.t1.cds</fullName>
    </submittedName>
</protein>